<evidence type="ECO:0000313" key="3">
    <source>
        <dbReference type="EMBL" id="REG37270.1"/>
    </source>
</evidence>
<evidence type="ECO:0000256" key="1">
    <source>
        <dbReference type="SAM" id="MobiDB-lite"/>
    </source>
</evidence>
<feature type="compositionally biased region" description="Gly residues" evidence="1">
    <location>
        <begin position="67"/>
        <end position="76"/>
    </location>
</feature>
<name>A0ABX9KAX4_9BACT</name>
<sequence>MKLWKIGWMLAVVGVVMAGCPIDIGPDDTCAQDADCGAGQQCEQATGRCVARADGGSDGGGEDGGRDGGGSDGGVDGGRDGGGEDGGSDGGGGGDGGGEDGGVDRNLSCTDDSNCLAAELCHPTSKVCVRTCASAADCPDSAKTCDALSGFDTRLVCKCSTDTLCNIDRGTSDLVCSNPDKVCTPKCTKDTDCASGLICETATGQCQRWGGTGAPCSGEGQSTCDYGTHFCSTGQCTPLPAPICDNYLNFTNKGDLGTTGPILYNARLVSAVTDTSYCGTTTTPKRVKIALSAYSSRPFPMTAGEVNGFFYVRVNGTVLSASTLMMSSGNYIVSGTNRERAELTVSLCHPSSATSVSTGFYFTQGNFLCHQANF</sequence>
<feature type="region of interest" description="Disordered" evidence="1">
    <location>
        <begin position="53"/>
        <end position="97"/>
    </location>
</feature>
<gene>
    <name evidence="3" type="ORF">ATI61_101250</name>
</gene>
<comment type="caution">
    <text evidence="3">The sequence shown here is derived from an EMBL/GenBank/DDBJ whole genome shotgun (WGS) entry which is preliminary data.</text>
</comment>
<evidence type="ECO:0000313" key="4">
    <source>
        <dbReference type="Proteomes" id="UP000256345"/>
    </source>
</evidence>
<evidence type="ECO:0000256" key="2">
    <source>
        <dbReference type="SAM" id="SignalP"/>
    </source>
</evidence>
<dbReference type="Proteomes" id="UP000256345">
    <property type="component" value="Unassembled WGS sequence"/>
</dbReference>
<dbReference type="EMBL" id="QUMU01000001">
    <property type="protein sequence ID" value="REG37270.1"/>
    <property type="molecule type" value="Genomic_DNA"/>
</dbReference>
<feature type="signal peptide" evidence="2">
    <location>
        <begin position="1"/>
        <end position="18"/>
    </location>
</feature>
<accession>A0ABX9KAX4</accession>
<organism evidence="3 4">
    <name type="scientific">Archangium gephyra</name>
    <dbReference type="NCBI Taxonomy" id="48"/>
    <lineage>
        <taxon>Bacteria</taxon>
        <taxon>Pseudomonadati</taxon>
        <taxon>Myxococcota</taxon>
        <taxon>Myxococcia</taxon>
        <taxon>Myxococcales</taxon>
        <taxon>Cystobacterineae</taxon>
        <taxon>Archangiaceae</taxon>
        <taxon>Archangium</taxon>
    </lineage>
</organism>
<keyword evidence="4" id="KW-1185">Reference proteome</keyword>
<protein>
    <submittedName>
        <fullName evidence="3">Uncharacterized protein</fullName>
    </submittedName>
</protein>
<feature type="chain" id="PRO_5046327678" evidence="2">
    <location>
        <begin position="19"/>
        <end position="374"/>
    </location>
</feature>
<keyword evidence="2" id="KW-0732">Signal</keyword>
<dbReference type="PROSITE" id="PS51257">
    <property type="entry name" value="PROKAR_LIPOPROTEIN"/>
    <property type="match status" value="1"/>
</dbReference>
<feature type="compositionally biased region" description="Gly residues" evidence="1">
    <location>
        <begin position="84"/>
        <end position="97"/>
    </location>
</feature>
<reference evidence="3 4" key="1">
    <citation type="submission" date="2018-08" db="EMBL/GenBank/DDBJ databases">
        <title>Genomic Encyclopedia of Archaeal and Bacterial Type Strains, Phase II (KMG-II): from individual species to whole genera.</title>
        <authorList>
            <person name="Goeker M."/>
        </authorList>
    </citation>
    <scope>NUCLEOTIDE SEQUENCE [LARGE SCALE GENOMIC DNA]</scope>
    <source>
        <strain evidence="3 4">DSM 2261</strain>
    </source>
</reference>
<proteinExistence type="predicted"/>